<protein>
    <recommendedName>
        <fullName evidence="3">F420-0:Gamma-glutamyl ligase</fullName>
    </recommendedName>
</protein>
<dbReference type="EMBL" id="LVLJ01000986">
    <property type="protein sequence ID" value="OAE31699.1"/>
    <property type="molecule type" value="Genomic_DNA"/>
</dbReference>
<dbReference type="SUPFAM" id="SSF144010">
    <property type="entry name" value="CofE-like"/>
    <property type="match status" value="1"/>
</dbReference>
<dbReference type="Proteomes" id="UP000077202">
    <property type="component" value="Unassembled WGS sequence"/>
</dbReference>
<name>A0A176WF37_MARPO</name>
<gene>
    <name evidence="1" type="ORF">AXG93_3384s1730</name>
</gene>
<proteinExistence type="predicted"/>
<organism evidence="1 2">
    <name type="scientific">Marchantia polymorpha subsp. ruderalis</name>
    <dbReference type="NCBI Taxonomy" id="1480154"/>
    <lineage>
        <taxon>Eukaryota</taxon>
        <taxon>Viridiplantae</taxon>
        <taxon>Streptophyta</taxon>
        <taxon>Embryophyta</taxon>
        <taxon>Marchantiophyta</taxon>
        <taxon>Marchantiopsida</taxon>
        <taxon>Marchantiidae</taxon>
        <taxon>Marchantiales</taxon>
        <taxon>Marchantiaceae</taxon>
        <taxon>Marchantia</taxon>
    </lineage>
</organism>
<evidence type="ECO:0008006" key="3">
    <source>
        <dbReference type="Google" id="ProtNLM"/>
    </source>
</evidence>
<sequence>MMQFPARMARKMPSGCQLSSSVYVPIRFHNTTKRFELFIPEVSAKLQLLANVSLDSVTSSVKILPRHKGGNPPPRPDGNWTAYITRAGESTTIEVLVDIVSNNGDSLTGLQTGVVEVEYISYGPHGRTRHMQHAVLPLHYPEVSSNKLIWRKAEGGAFVLPIHTHILSHLDDPLQVLRAKYRYVLPHAKAGDVIAIGETPLAIMQGRFRHPQGVRPGVLARLACRLFHPTSSLATACGLQVLIDIAGRLRVVVAVVLAVIARVLGSRGMFYRVAGDQARLIDDVTGTLPPYDQFITLGPVRVQATVDALSRKTGFEVAVVDVNDLKRVQVLGASQGVSHRWLEAALRHNPAGNADEQTPIVLIRKSALRKAHTKEYLFLQWKNAISGLGEVNQEDHVVGDAEEVELMSFL</sequence>
<comment type="caution">
    <text evidence="1">The sequence shown here is derived from an EMBL/GenBank/DDBJ whole genome shotgun (WGS) entry which is preliminary data.</text>
</comment>
<evidence type="ECO:0000313" key="2">
    <source>
        <dbReference type="Proteomes" id="UP000077202"/>
    </source>
</evidence>
<evidence type="ECO:0000313" key="1">
    <source>
        <dbReference type="EMBL" id="OAE31699.1"/>
    </source>
</evidence>
<dbReference type="AlphaFoldDB" id="A0A176WF37"/>
<accession>A0A176WF37</accession>
<keyword evidence="2" id="KW-1185">Reference proteome</keyword>
<reference evidence="1" key="1">
    <citation type="submission" date="2016-03" db="EMBL/GenBank/DDBJ databases">
        <title>Mechanisms controlling the formation of the plant cell surface in tip-growing cells are functionally conserved among land plants.</title>
        <authorList>
            <person name="Honkanen S."/>
            <person name="Jones V.A."/>
            <person name="Morieri G."/>
            <person name="Champion C."/>
            <person name="Hetherington A.J."/>
            <person name="Kelly S."/>
            <person name="Saint-Marcoux D."/>
            <person name="Proust H."/>
            <person name="Prescott H."/>
            <person name="Dolan L."/>
        </authorList>
    </citation>
    <scope>NUCLEOTIDE SEQUENCE [LARGE SCALE GENOMIC DNA]</scope>
    <source>
        <tissue evidence="1">Whole gametophyte</tissue>
    </source>
</reference>